<comment type="caution">
    <text evidence="5">The sequence shown here is derived from an EMBL/GenBank/DDBJ whole genome shotgun (WGS) entry which is preliminary data.</text>
</comment>
<dbReference type="PANTHER" id="PTHR44688">
    <property type="entry name" value="DNA-BINDING TRANSCRIPTIONAL ACTIVATOR DEVR_DOSR"/>
    <property type="match status" value="1"/>
</dbReference>
<proteinExistence type="predicted"/>
<dbReference type="EMBL" id="BSKJ01000013">
    <property type="protein sequence ID" value="GLO37830.1"/>
    <property type="molecule type" value="Genomic_DNA"/>
</dbReference>
<evidence type="ECO:0000313" key="5">
    <source>
        <dbReference type="EMBL" id="GLO37830.1"/>
    </source>
</evidence>
<dbReference type="PANTHER" id="PTHR44688:SF16">
    <property type="entry name" value="DNA-BINDING TRANSCRIPTIONAL ACTIVATOR DEVR_DOSR"/>
    <property type="match status" value="1"/>
</dbReference>
<evidence type="ECO:0000256" key="2">
    <source>
        <dbReference type="ARBA" id="ARBA00023125"/>
    </source>
</evidence>
<dbReference type="SMART" id="SM00421">
    <property type="entry name" value="HTH_LUXR"/>
    <property type="match status" value="1"/>
</dbReference>
<dbReference type="InterPro" id="IPR036388">
    <property type="entry name" value="WH-like_DNA-bd_sf"/>
</dbReference>
<accession>A0AA37RC70</accession>
<keyword evidence="3" id="KW-0804">Transcription</keyword>
<dbReference type="GO" id="GO:0003677">
    <property type="term" value="F:DNA binding"/>
    <property type="evidence" value="ECO:0007669"/>
    <property type="project" value="UniProtKB-KW"/>
</dbReference>
<dbReference type="Pfam" id="PF00196">
    <property type="entry name" value="GerE"/>
    <property type="match status" value="1"/>
</dbReference>
<dbReference type="PRINTS" id="PR00038">
    <property type="entry name" value="HTHLUXR"/>
</dbReference>
<dbReference type="Proteomes" id="UP001161257">
    <property type="component" value="Unassembled WGS sequence"/>
</dbReference>
<keyword evidence="1" id="KW-0805">Transcription regulation</keyword>
<dbReference type="InterPro" id="IPR000792">
    <property type="entry name" value="Tscrpt_reg_LuxR_C"/>
</dbReference>
<reference evidence="5" key="1">
    <citation type="submission" date="2023-01" db="EMBL/GenBank/DDBJ databases">
        <title>Whole-genome sequence of Pseudomonas putida NBRC 14671.</title>
        <authorList>
            <person name="Morohoshi T."/>
            <person name="Someya N."/>
        </authorList>
    </citation>
    <scope>NUCLEOTIDE SEQUENCE</scope>
    <source>
        <strain evidence="5">NBRC 14671</strain>
    </source>
</reference>
<evidence type="ECO:0000259" key="4">
    <source>
        <dbReference type="PROSITE" id="PS50043"/>
    </source>
</evidence>
<protein>
    <submittedName>
        <fullName evidence="5">Helix-turn-helix transcriptional regulator</fullName>
    </submittedName>
</protein>
<dbReference type="SUPFAM" id="SSF46894">
    <property type="entry name" value="C-terminal effector domain of the bipartite response regulators"/>
    <property type="match status" value="1"/>
</dbReference>
<dbReference type="InterPro" id="IPR016032">
    <property type="entry name" value="Sig_transdc_resp-reg_C-effctor"/>
</dbReference>
<evidence type="ECO:0000256" key="1">
    <source>
        <dbReference type="ARBA" id="ARBA00023015"/>
    </source>
</evidence>
<dbReference type="GO" id="GO:0006355">
    <property type="term" value="P:regulation of DNA-templated transcription"/>
    <property type="evidence" value="ECO:0007669"/>
    <property type="project" value="InterPro"/>
</dbReference>
<sequence length="233" mass="26371">MATVLRGTEMDQFAELVWLLAQTQGQPNARAAVLQAVAAFLDAEFVASFVWDKSEGRSIDPLAFNIESQRIQAYQAYFYQVDLVTPIMRDVGGPARVDCHLPRSALLNSEFYKDFLQPADMEHGLNVFFFEGDRDLGDLRVWRSKGRRPFGQREERLLSTLQPYFQKAFSPAPAPSQRLSLREAEVAELVAQGASDKEVARRLDIAFTTVRTHLKNAMAKLECQNRTQLARCL</sequence>
<dbReference type="AlphaFoldDB" id="A0AA37RC70"/>
<name>A0AA37RC70_PSEPU</name>
<gene>
    <name evidence="5" type="ORF">PPUN14671_46670</name>
</gene>
<evidence type="ECO:0000256" key="3">
    <source>
        <dbReference type="ARBA" id="ARBA00023163"/>
    </source>
</evidence>
<dbReference type="CDD" id="cd06170">
    <property type="entry name" value="LuxR_C_like"/>
    <property type="match status" value="1"/>
</dbReference>
<organism evidence="5 6">
    <name type="scientific">Pseudomonas putida</name>
    <name type="common">Arthrobacter siderocapsulatus</name>
    <dbReference type="NCBI Taxonomy" id="303"/>
    <lineage>
        <taxon>Bacteria</taxon>
        <taxon>Pseudomonadati</taxon>
        <taxon>Pseudomonadota</taxon>
        <taxon>Gammaproteobacteria</taxon>
        <taxon>Pseudomonadales</taxon>
        <taxon>Pseudomonadaceae</taxon>
        <taxon>Pseudomonas</taxon>
    </lineage>
</organism>
<keyword evidence="2" id="KW-0238">DNA-binding</keyword>
<evidence type="ECO:0000313" key="6">
    <source>
        <dbReference type="Proteomes" id="UP001161257"/>
    </source>
</evidence>
<dbReference type="Gene3D" id="1.10.10.10">
    <property type="entry name" value="Winged helix-like DNA-binding domain superfamily/Winged helix DNA-binding domain"/>
    <property type="match status" value="1"/>
</dbReference>
<feature type="domain" description="HTH luxR-type" evidence="4">
    <location>
        <begin position="172"/>
        <end position="233"/>
    </location>
</feature>
<dbReference type="PROSITE" id="PS50043">
    <property type="entry name" value="HTH_LUXR_2"/>
    <property type="match status" value="1"/>
</dbReference>